<evidence type="ECO:0000256" key="6">
    <source>
        <dbReference type="ARBA" id="ARBA00022777"/>
    </source>
</evidence>
<dbReference type="PANTHER" id="PTHR43065">
    <property type="entry name" value="SENSOR HISTIDINE KINASE"/>
    <property type="match status" value="1"/>
</dbReference>
<dbReference type="STRING" id="1123010.SAMN02745724_02330"/>
<dbReference type="Gene3D" id="3.30.565.10">
    <property type="entry name" value="Histidine kinase-like ATPase, C-terminal domain"/>
    <property type="match status" value="1"/>
</dbReference>
<dbReference type="PROSITE" id="PS50112">
    <property type="entry name" value="PAS"/>
    <property type="match status" value="1"/>
</dbReference>
<dbReference type="EC" id="2.7.13.3" evidence="2"/>
<dbReference type="SUPFAM" id="SSF55785">
    <property type="entry name" value="PYP-like sensor domain (PAS domain)"/>
    <property type="match status" value="1"/>
</dbReference>
<dbReference type="PANTHER" id="PTHR43065:SF51">
    <property type="entry name" value="HISTIDINE KINASE"/>
    <property type="match status" value="1"/>
</dbReference>
<dbReference type="RefSeq" id="WP_091983843.1">
    <property type="nucleotide sequence ID" value="NZ_FOLO01000015.1"/>
</dbReference>
<dbReference type="GO" id="GO:0000155">
    <property type="term" value="F:phosphorelay sensor kinase activity"/>
    <property type="evidence" value="ECO:0007669"/>
    <property type="project" value="InterPro"/>
</dbReference>
<dbReference type="PRINTS" id="PR00344">
    <property type="entry name" value="BCTRLSENSOR"/>
</dbReference>
<keyword evidence="8" id="KW-0902">Two-component regulatory system</keyword>
<feature type="domain" description="Histidine kinase" evidence="10">
    <location>
        <begin position="232"/>
        <end position="435"/>
    </location>
</feature>
<evidence type="ECO:0000259" key="10">
    <source>
        <dbReference type="PROSITE" id="PS50109"/>
    </source>
</evidence>
<dbReference type="InterPro" id="IPR036097">
    <property type="entry name" value="HisK_dim/P_sf"/>
</dbReference>
<keyword evidence="6" id="KW-0418">Kinase</keyword>
<dbReference type="InterPro" id="IPR005467">
    <property type="entry name" value="His_kinase_dom"/>
</dbReference>
<comment type="catalytic activity">
    <reaction evidence="1">
        <text>ATP + protein L-histidine = ADP + protein N-phospho-L-histidine.</text>
        <dbReference type="EC" id="2.7.13.3"/>
    </reaction>
</comment>
<evidence type="ECO:0000256" key="1">
    <source>
        <dbReference type="ARBA" id="ARBA00000085"/>
    </source>
</evidence>
<evidence type="ECO:0000256" key="9">
    <source>
        <dbReference type="SAM" id="Phobius"/>
    </source>
</evidence>
<dbReference type="InterPro" id="IPR013767">
    <property type="entry name" value="PAS_fold"/>
</dbReference>
<evidence type="ECO:0000256" key="3">
    <source>
        <dbReference type="ARBA" id="ARBA00022553"/>
    </source>
</evidence>
<dbReference type="InterPro" id="IPR004358">
    <property type="entry name" value="Sig_transdc_His_kin-like_C"/>
</dbReference>
<keyword evidence="3" id="KW-0597">Phosphoprotein</keyword>
<dbReference type="Proteomes" id="UP000198862">
    <property type="component" value="Unassembled WGS sequence"/>
</dbReference>
<feature type="transmembrane region" description="Helical" evidence="9">
    <location>
        <begin position="38"/>
        <end position="58"/>
    </location>
</feature>
<evidence type="ECO:0000256" key="8">
    <source>
        <dbReference type="ARBA" id="ARBA00023012"/>
    </source>
</evidence>
<dbReference type="PROSITE" id="PS50109">
    <property type="entry name" value="HIS_KIN"/>
    <property type="match status" value="1"/>
</dbReference>
<dbReference type="EMBL" id="FOLO01000015">
    <property type="protein sequence ID" value="SFC70115.1"/>
    <property type="molecule type" value="Genomic_DNA"/>
</dbReference>
<keyword evidence="13" id="KW-1185">Reference proteome</keyword>
<gene>
    <name evidence="12" type="ORF">SAMN02745724_02330</name>
</gene>
<evidence type="ECO:0000256" key="4">
    <source>
        <dbReference type="ARBA" id="ARBA00022679"/>
    </source>
</evidence>
<dbReference type="InterPro" id="IPR003594">
    <property type="entry name" value="HATPase_dom"/>
</dbReference>
<name>A0A1I1LAZ9_9GAMM</name>
<evidence type="ECO:0000313" key="13">
    <source>
        <dbReference type="Proteomes" id="UP000198862"/>
    </source>
</evidence>
<dbReference type="CDD" id="cd00130">
    <property type="entry name" value="PAS"/>
    <property type="match status" value="1"/>
</dbReference>
<dbReference type="OrthoDB" id="9806130at2"/>
<proteinExistence type="predicted"/>
<evidence type="ECO:0000256" key="7">
    <source>
        <dbReference type="ARBA" id="ARBA00022840"/>
    </source>
</evidence>
<keyword evidence="4" id="KW-0808">Transferase</keyword>
<sequence>MLNASFEKKILIIVLWAILPSYVLALLLLWLIDISFYLQSLVSIFLTSIVGFSISAFIRNIEDQFISLSNLVEALNIGDFSLRGKVEKRQSGHSDLIFQLNTLADSLTTARYDFKESQLLLAKVIKQIKVAIIACDENNKLTMVNPETEKLLGMGESKLIHKTLSDLSLTQLQNINSNSIEHLTFGSRNARWHIYKDGFREQGTQHTLYILSDMDLLLNQQEQKAWKDLVRVLSHEINNSLAPIISLTSTLDKMISYTDIDNDDKTDVQSGLSIIQDRATSLKRFIQGYRALTHLPEPKKKLIDLVPVIEQLVVLLKYPIKLNLPRQLKMQVDATQIEQCLINLLKNAYEAGGPDNIIELNVSLNNQVLIEILDKGVGIQNSANLFVPLYTTKLEGTGIGLSLCKQIIQAHNGHLQLTNRQSGGCRVEIKLSISP</sequence>
<organism evidence="12 13">
    <name type="scientific">Pseudoalteromonas denitrificans DSM 6059</name>
    <dbReference type="NCBI Taxonomy" id="1123010"/>
    <lineage>
        <taxon>Bacteria</taxon>
        <taxon>Pseudomonadati</taxon>
        <taxon>Pseudomonadota</taxon>
        <taxon>Gammaproteobacteria</taxon>
        <taxon>Alteromonadales</taxon>
        <taxon>Pseudoalteromonadaceae</taxon>
        <taxon>Pseudoalteromonas</taxon>
    </lineage>
</organism>
<keyword evidence="5" id="KW-0547">Nucleotide-binding</keyword>
<evidence type="ECO:0000313" key="12">
    <source>
        <dbReference type="EMBL" id="SFC70115.1"/>
    </source>
</evidence>
<feature type="transmembrane region" description="Helical" evidence="9">
    <location>
        <begin position="12"/>
        <end position="32"/>
    </location>
</feature>
<dbReference type="GO" id="GO:0006355">
    <property type="term" value="P:regulation of DNA-templated transcription"/>
    <property type="evidence" value="ECO:0007669"/>
    <property type="project" value="InterPro"/>
</dbReference>
<dbReference type="Pfam" id="PF00989">
    <property type="entry name" value="PAS"/>
    <property type="match status" value="1"/>
</dbReference>
<keyword evidence="9" id="KW-1133">Transmembrane helix</keyword>
<keyword evidence="9" id="KW-0812">Transmembrane</keyword>
<reference evidence="12 13" key="1">
    <citation type="submission" date="2016-10" db="EMBL/GenBank/DDBJ databases">
        <authorList>
            <person name="de Groot N.N."/>
        </authorList>
    </citation>
    <scope>NUCLEOTIDE SEQUENCE [LARGE SCALE GENOMIC DNA]</scope>
    <source>
        <strain evidence="12 13">DSM 6059</strain>
    </source>
</reference>
<keyword evidence="7" id="KW-0067">ATP-binding</keyword>
<evidence type="ECO:0000256" key="2">
    <source>
        <dbReference type="ARBA" id="ARBA00012438"/>
    </source>
</evidence>
<dbReference type="Gene3D" id="3.30.450.20">
    <property type="entry name" value="PAS domain"/>
    <property type="match status" value="1"/>
</dbReference>
<dbReference type="SUPFAM" id="SSF55874">
    <property type="entry name" value="ATPase domain of HSP90 chaperone/DNA topoisomerase II/histidine kinase"/>
    <property type="match status" value="1"/>
</dbReference>
<dbReference type="InterPro" id="IPR000014">
    <property type="entry name" value="PAS"/>
</dbReference>
<dbReference type="InterPro" id="IPR036890">
    <property type="entry name" value="HATPase_C_sf"/>
</dbReference>
<dbReference type="InterPro" id="IPR035965">
    <property type="entry name" value="PAS-like_dom_sf"/>
</dbReference>
<dbReference type="SMART" id="SM00387">
    <property type="entry name" value="HATPase_c"/>
    <property type="match status" value="1"/>
</dbReference>
<dbReference type="Gene3D" id="1.10.287.130">
    <property type="match status" value="1"/>
</dbReference>
<dbReference type="AlphaFoldDB" id="A0A1I1LAZ9"/>
<keyword evidence="9" id="KW-0472">Membrane</keyword>
<evidence type="ECO:0000259" key="11">
    <source>
        <dbReference type="PROSITE" id="PS50112"/>
    </source>
</evidence>
<protein>
    <recommendedName>
        <fullName evidence="2">histidine kinase</fullName>
        <ecNumber evidence="2">2.7.13.3</ecNumber>
    </recommendedName>
</protein>
<dbReference type="SUPFAM" id="SSF47384">
    <property type="entry name" value="Homodimeric domain of signal transducing histidine kinase"/>
    <property type="match status" value="1"/>
</dbReference>
<evidence type="ECO:0000256" key="5">
    <source>
        <dbReference type="ARBA" id="ARBA00022741"/>
    </source>
</evidence>
<dbReference type="Pfam" id="PF02518">
    <property type="entry name" value="HATPase_c"/>
    <property type="match status" value="1"/>
</dbReference>
<accession>A0A1I1LAZ9</accession>
<dbReference type="SMART" id="SM00091">
    <property type="entry name" value="PAS"/>
    <property type="match status" value="1"/>
</dbReference>
<feature type="domain" description="PAS" evidence="11">
    <location>
        <begin position="117"/>
        <end position="164"/>
    </location>
</feature>
<dbReference type="GO" id="GO:0005524">
    <property type="term" value="F:ATP binding"/>
    <property type="evidence" value="ECO:0007669"/>
    <property type="project" value="UniProtKB-KW"/>
</dbReference>
<dbReference type="NCBIfam" id="TIGR00229">
    <property type="entry name" value="sensory_box"/>
    <property type="match status" value="1"/>
</dbReference>